<protein>
    <recommendedName>
        <fullName evidence="2">YCII-related domain-containing protein</fullName>
    </recommendedName>
</protein>
<evidence type="ECO:0000259" key="2">
    <source>
        <dbReference type="Pfam" id="PF03795"/>
    </source>
</evidence>
<reference evidence="3 4" key="1">
    <citation type="submission" date="2020-12" db="EMBL/GenBank/DDBJ databases">
        <title>Vagococcus allomyrinae sp. nov. and Enterococcus lavae sp. nov., isolated from the larvae of Allomyrina dichotoma.</title>
        <authorList>
            <person name="Lee S.D."/>
        </authorList>
    </citation>
    <scope>NUCLEOTIDE SEQUENCE [LARGE SCALE GENOMIC DNA]</scope>
    <source>
        <strain evidence="3 4">BWM-S5</strain>
    </source>
</reference>
<dbReference type="Gene3D" id="3.30.70.1060">
    <property type="entry name" value="Dimeric alpha+beta barrel"/>
    <property type="match status" value="1"/>
</dbReference>
<dbReference type="Pfam" id="PF03795">
    <property type="entry name" value="YCII"/>
    <property type="match status" value="1"/>
</dbReference>
<dbReference type="EMBL" id="JAEDXU010000010">
    <property type="protein sequence ID" value="MBP1047855.1"/>
    <property type="molecule type" value="Genomic_DNA"/>
</dbReference>
<evidence type="ECO:0000256" key="1">
    <source>
        <dbReference type="ARBA" id="ARBA00007689"/>
    </source>
</evidence>
<dbReference type="RefSeq" id="WP_209558633.1">
    <property type="nucleotide sequence ID" value="NZ_JAEDXU010000010.1"/>
</dbReference>
<feature type="domain" description="YCII-related" evidence="2">
    <location>
        <begin position="16"/>
        <end position="83"/>
    </location>
</feature>
<dbReference type="InterPro" id="IPR011008">
    <property type="entry name" value="Dimeric_a/b-barrel"/>
</dbReference>
<proteinExistence type="inferred from homology"/>
<dbReference type="SUPFAM" id="SSF54909">
    <property type="entry name" value="Dimeric alpha+beta barrel"/>
    <property type="match status" value="1"/>
</dbReference>
<sequence>MKKYIGSLKEKRSALMTDELLIAHVRHLQYLEQAGTLLLCGPLKDNDQAFQLLQAESLLEAQLLFFSDPFIQNGYYNHCTVHELVEANPANHFLISDSKLLNRLGQDK</sequence>
<gene>
    <name evidence="3" type="ORF">I6N96_16310</name>
</gene>
<keyword evidence="4" id="KW-1185">Reference proteome</keyword>
<evidence type="ECO:0000313" key="4">
    <source>
        <dbReference type="Proteomes" id="UP000673375"/>
    </source>
</evidence>
<name>A0ABS4CN12_9ENTE</name>
<evidence type="ECO:0000313" key="3">
    <source>
        <dbReference type="EMBL" id="MBP1047855.1"/>
    </source>
</evidence>
<accession>A0ABS4CN12</accession>
<dbReference type="Proteomes" id="UP000673375">
    <property type="component" value="Unassembled WGS sequence"/>
</dbReference>
<organism evidence="3 4">
    <name type="scientific">Enterococcus larvae</name>
    <dbReference type="NCBI Taxonomy" id="2794352"/>
    <lineage>
        <taxon>Bacteria</taxon>
        <taxon>Bacillati</taxon>
        <taxon>Bacillota</taxon>
        <taxon>Bacilli</taxon>
        <taxon>Lactobacillales</taxon>
        <taxon>Enterococcaceae</taxon>
        <taxon>Enterococcus</taxon>
    </lineage>
</organism>
<dbReference type="InterPro" id="IPR005545">
    <property type="entry name" value="YCII"/>
</dbReference>
<comment type="similarity">
    <text evidence="1">Belongs to the YciI family.</text>
</comment>
<comment type="caution">
    <text evidence="3">The sequence shown here is derived from an EMBL/GenBank/DDBJ whole genome shotgun (WGS) entry which is preliminary data.</text>
</comment>